<proteinExistence type="inferred from homology"/>
<evidence type="ECO:0000256" key="7">
    <source>
        <dbReference type="HAMAP-Rule" id="MF_00473"/>
    </source>
</evidence>
<evidence type="ECO:0000256" key="8">
    <source>
        <dbReference type="RuleBase" id="RU000612"/>
    </source>
</evidence>
<sequence>MDKHRVWQQLEQLCATESSLHLRDLLQVKDRFSRFSFRQDELLLDLSRQRLTTNTLTQLLQLADSCDLAQWIESLFKGDRINHTENRAALHTALRLPAEATLEHQGEDLVTLVQADLQRMQHLVEQLHQGQWRGFSGEPIDTLVNVGVGGSDLGPMMVCRALDGFQAPEARQITTHFISSMDGSQISGLLDQLDPARTLFVVSSKSFSTADTLANAATALDWLIRASGLTTELLARRHFIAVTANAPRAEAWGIPVENQLHFRDWVGGRYSLWSTIGLAIAVRIGMSGFRALLDGAHRMDMHFRHTHFSHNLPVLLALAEVWNINFLGIHAHAILPYDGRLAHLPAYLEQLEMESNGKSVDRQGNRIEHHTCPVLWGEIGPNAQHAFYQLLHQGSEAVMCDFIVPARRYADQSDALQSQHRLTLANCLAQARVLALGDAAVDQSNATPWQRYQGNQPSTLILLDELTPASLGALIALYEHKVFVQSVIWNINPFDQWGVELGKQVANSLLDIIGTPATTDRFDIATEGVLNQLHGQWSDRESTEC</sequence>
<evidence type="ECO:0000256" key="6">
    <source>
        <dbReference type="ARBA" id="ARBA00029321"/>
    </source>
</evidence>
<comment type="pathway">
    <text evidence="1 7 8">Carbohydrate degradation; glycolysis; D-glyceraldehyde 3-phosphate and glycerone phosphate from D-glucose: step 2/4.</text>
</comment>
<comment type="catalytic activity">
    <reaction evidence="6 7 8">
        <text>alpha-D-glucose 6-phosphate = beta-D-fructose 6-phosphate</text>
        <dbReference type="Rhea" id="RHEA:11816"/>
        <dbReference type="ChEBI" id="CHEBI:57634"/>
        <dbReference type="ChEBI" id="CHEBI:58225"/>
        <dbReference type="EC" id="5.3.1.9"/>
    </reaction>
</comment>
<dbReference type="InterPro" id="IPR023096">
    <property type="entry name" value="G6P_Isomerase_C"/>
</dbReference>
<dbReference type="SUPFAM" id="SSF53697">
    <property type="entry name" value="SIS domain"/>
    <property type="match status" value="1"/>
</dbReference>
<dbReference type="AlphaFoldDB" id="A0A1H3ZNT5"/>
<dbReference type="InterPro" id="IPR046348">
    <property type="entry name" value="SIS_dom_sf"/>
</dbReference>
<dbReference type="CDD" id="cd05016">
    <property type="entry name" value="SIS_PGI_2"/>
    <property type="match status" value="1"/>
</dbReference>
<dbReference type="InterPro" id="IPR018189">
    <property type="entry name" value="Phosphoglucose_isomerase_CS"/>
</dbReference>
<dbReference type="Pfam" id="PF00342">
    <property type="entry name" value="PGI"/>
    <property type="match status" value="1"/>
</dbReference>
<feature type="active site" evidence="7">
    <location>
        <position position="385"/>
    </location>
</feature>
<dbReference type="InterPro" id="IPR001672">
    <property type="entry name" value="G6P_Isomerase"/>
</dbReference>
<gene>
    <name evidence="7" type="primary">pgi</name>
    <name evidence="9" type="ORF">SAMN02745729_102101</name>
</gene>
<keyword evidence="10" id="KW-1185">Reference proteome</keyword>
<dbReference type="Gene3D" id="3.40.50.10490">
    <property type="entry name" value="Glucose-6-phosphate isomerase like protein, domain 1"/>
    <property type="match status" value="2"/>
</dbReference>
<comment type="similarity">
    <text evidence="2 7 8">Belongs to the GPI family.</text>
</comment>
<dbReference type="PROSITE" id="PS51463">
    <property type="entry name" value="P_GLUCOSE_ISOMERASE_3"/>
    <property type="match status" value="1"/>
</dbReference>
<dbReference type="UniPathway" id="UPA00109">
    <property type="reaction ID" value="UER00181"/>
</dbReference>
<comment type="pathway">
    <text evidence="7">Carbohydrate biosynthesis; gluconeogenesis.</text>
</comment>
<evidence type="ECO:0000256" key="4">
    <source>
        <dbReference type="ARBA" id="ARBA00023152"/>
    </source>
</evidence>
<evidence type="ECO:0000256" key="5">
    <source>
        <dbReference type="ARBA" id="ARBA00023235"/>
    </source>
</evidence>
<evidence type="ECO:0000313" key="10">
    <source>
        <dbReference type="Proteomes" id="UP000242469"/>
    </source>
</evidence>
<dbReference type="GO" id="GO:0097367">
    <property type="term" value="F:carbohydrate derivative binding"/>
    <property type="evidence" value="ECO:0007669"/>
    <property type="project" value="InterPro"/>
</dbReference>
<dbReference type="GO" id="GO:0051156">
    <property type="term" value="P:glucose 6-phosphate metabolic process"/>
    <property type="evidence" value="ECO:0007669"/>
    <property type="project" value="TreeGrafter"/>
</dbReference>
<dbReference type="GO" id="GO:0048029">
    <property type="term" value="F:monosaccharide binding"/>
    <property type="evidence" value="ECO:0007669"/>
    <property type="project" value="TreeGrafter"/>
</dbReference>
<reference evidence="10" key="1">
    <citation type="submission" date="2016-10" db="EMBL/GenBank/DDBJ databases">
        <authorList>
            <person name="Varghese N."/>
            <person name="Submissions S."/>
        </authorList>
    </citation>
    <scope>NUCLEOTIDE SEQUENCE [LARGE SCALE GENOMIC DNA]</scope>
    <source>
        <strain evidence="10">DSM 11526</strain>
    </source>
</reference>
<evidence type="ECO:0000313" key="9">
    <source>
        <dbReference type="EMBL" id="SEA25081.1"/>
    </source>
</evidence>
<dbReference type="NCBIfam" id="NF001211">
    <property type="entry name" value="PRK00179.1"/>
    <property type="match status" value="1"/>
</dbReference>
<dbReference type="Proteomes" id="UP000242469">
    <property type="component" value="Unassembled WGS sequence"/>
</dbReference>
<dbReference type="RefSeq" id="WP_254774960.1">
    <property type="nucleotide sequence ID" value="NZ_FNRJ01000002.1"/>
</dbReference>
<comment type="subcellular location">
    <subcellularLocation>
        <location evidence="7">Cytoplasm</location>
    </subcellularLocation>
</comment>
<feature type="active site" evidence="7">
    <location>
        <position position="503"/>
    </location>
</feature>
<name>A0A1H3ZNT5_9GAMM</name>
<dbReference type="GO" id="GO:0004347">
    <property type="term" value="F:glucose-6-phosphate isomerase activity"/>
    <property type="evidence" value="ECO:0007669"/>
    <property type="project" value="UniProtKB-UniRule"/>
</dbReference>
<keyword evidence="7" id="KW-0963">Cytoplasm</keyword>
<dbReference type="STRING" id="1122198.SAMN02745729_102101"/>
<dbReference type="HAMAP" id="MF_00473">
    <property type="entry name" value="G6P_isomerase"/>
    <property type="match status" value="1"/>
</dbReference>
<dbReference type="Gene3D" id="1.10.1390.10">
    <property type="match status" value="1"/>
</dbReference>
<dbReference type="InterPro" id="IPR035476">
    <property type="entry name" value="SIS_PGI_1"/>
</dbReference>
<dbReference type="PROSITE" id="PS00174">
    <property type="entry name" value="P_GLUCOSE_ISOMERASE_2"/>
    <property type="match status" value="1"/>
</dbReference>
<keyword evidence="5 7" id="KW-0413">Isomerase</keyword>
<dbReference type="GO" id="GO:0006094">
    <property type="term" value="P:gluconeogenesis"/>
    <property type="evidence" value="ECO:0007669"/>
    <property type="project" value="UniProtKB-UniRule"/>
</dbReference>
<dbReference type="UniPathway" id="UPA00138"/>
<dbReference type="GO" id="GO:0006096">
    <property type="term" value="P:glycolytic process"/>
    <property type="evidence" value="ECO:0007669"/>
    <property type="project" value="UniProtKB-UniRule"/>
</dbReference>
<protein>
    <recommendedName>
        <fullName evidence="7">Glucose-6-phosphate isomerase</fullName>
        <shortName evidence="7">GPI</shortName>
        <ecNumber evidence="7">5.3.1.9</ecNumber>
    </recommendedName>
    <alternativeName>
        <fullName evidence="7">Phosphoglucose isomerase</fullName>
        <shortName evidence="7">PGI</shortName>
    </alternativeName>
    <alternativeName>
        <fullName evidence="7">Phosphohexose isomerase</fullName>
        <shortName evidence="7">PHI</shortName>
    </alternativeName>
</protein>
<dbReference type="CDD" id="cd05015">
    <property type="entry name" value="SIS_PGI_1"/>
    <property type="match status" value="1"/>
</dbReference>
<dbReference type="PROSITE" id="PS00765">
    <property type="entry name" value="P_GLUCOSE_ISOMERASE_1"/>
    <property type="match status" value="1"/>
</dbReference>
<evidence type="ECO:0000256" key="3">
    <source>
        <dbReference type="ARBA" id="ARBA00022432"/>
    </source>
</evidence>
<dbReference type="EMBL" id="FNRJ01000002">
    <property type="protein sequence ID" value="SEA25081.1"/>
    <property type="molecule type" value="Genomic_DNA"/>
</dbReference>
<dbReference type="PRINTS" id="PR00662">
    <property type="entry name" value="G6PISOMERASE"/>
</dbReference>
<accession>A0A1H3ZNT5</accession>
<feature type="active site" description="Proton donor" evidence="7">
    <location>
        <position position="354"/>
    </location>
</feature>
<comment type="function">
    <text evidence="7">Catalyzes the reversible isomerization of glucose-6-phosphate to fructose-6-phosphate.</text>
</comment>
<keyword evidence="4 7" id="KW-0324">Glycolysis</keyword>
<dbReference type="GO" id="GO:0005829">
    <property type="term" value="C:cytosol"/>
    <property type="evidence" value="ECO:0007669"/>
    <property type="project" value="TreeGrafter"/>
</dbReference>
<dbReference type="PANTHER" id="PTHR11469:SF1">
    <property type="entry name" value="GLUCOSE-6-PHOSPHATE ISOMERASE"/>
    <property type="match status" value="1"/>
</dbReference>
<dbReference type="EC" id="5.3.1.9" evidence="7"/>
<evidence type="ECO:0000256" key="1">
    <source>
        <dbReference type="ARBA" id="ARBA00004926"/>
    </source>
</evidence>
<dbReference type="PANTHER" id="PTHR11469">
    <property type="entry name" value="GLUCOSE-6-PHOSPHATE ISOMERASE"/>
    <property type="match status" value="1"/>
</dbReference>
<evidence type="ECO:0000256" key="2">
    <source>
        <dbReference type="ARBA" id="ARBA00006604"/>
    </source>
</evidence>
<organism evidence="9 10">
    <name type="scientific">Marinobacterium iners DSM 11526</name>
    <dbReference type="NCBI Taxonomy" id="1122198"/>
    <lineage>
        <taxon>Bacteria</taxon>
        <taxon>Pseudomonadati</taxon>
        <taxon>Pseudomonadota</taxon>
        <taxon>Gammaproteobacteria</taxon>
        <taxon>Oceanospirillales</taxon>
        <taxon>Oceanospirillaceae</taxon>
        <taxon>Marinobacterium</taxon>
    </lineage>
</organism>
<keyword evidence="3 7" id="KW-0312">Gluconeogenesis</keyword>
<dbReference type="InterPro" id="IPR035482">
    <property type="entry name" value="SIS_PGI_2"/>
</dbReference>